<evidence type="ECO:0000259" key="1">
    <source>
        <dbReference type="Pfam" id="PF13966"/>
    </source>
</evidence>
<dbReference type="EMBL" id="JACGWN010000010">
    <property type="protein sequence ID" value="KAL0427800.1"/>
    <property type="molecule type" value="Genomic_DNA"/>
</dbReference>
<sequence length="222" mass="25935">METEQKILAIPQTHAGRPDEIIWHYDSKGRFSVNSAYLLELRSNQQQRPSTSNARLGEGNTLANQWRYIWKSCTPPKVRTFIWRACHEAIPTAANLAKRATGVAEICTFCKSGEETTVDILFHCSYARQVWAMSNSPCHILFPMEDFVKFWLQRVYSKVRWVDGDWFFTVCWGLWNNRCHMVMEGKRLSRLGVIHQARRVYEDYKLATECLRVQRTNISEVP</sequence>
<reference evidence="2" key="1">
    <citation type="submission" date="2020-06" db="EMBL/GenBank/DDBJ databases">
        <authorList>
            <person name="Li T."/>
            <person name="Hu X."/>
            <person name="Zhang T."/>
            <person name="Song X."/>
            <person name="Zhang H."/>
            <person name="Dai N."/>
            <person name="Sheng W."/>
            <person name="Hou X."/>
            <person name="Wei L."/>
        </authorList>
    </citation>
    <scope>NUCLEOTIDE SEQUENCE</scope>
    <source>
        <strain evidence="2">KEN1</strain>
        <tissue evidence="2">Leaf</tissue>
    </source>
</reference>
<dbReference type="AlphaFoldDB" id="A0AAW2VHQ9"/>
<accession>A0AAW2VHQ9</accession>
<dbReference type="InterPro" id="IPR026960">
    <property type="entry name" value="RVT-Znf"/>
</dbReference>
<feature type="domain" description="Reverse transcriptase zinc-binding" evidence="1">
    <location>
        <begin position="31"/>
        <end position="131"/>
    </location>
</feature>
<proteinExistence type="predicted"/>
<comment type="caution">
    <text evidence="2">The sequence shown here is derived from an EMBL/GenBank/DDBJ whole genome shotgun (WGS) entry which is preliminary data.</text>
</comment>
<dbReference type="Pfam" id="PF13966">
    <property type="entry name" value="zf-RVT"/>
    <property type="match status" value="1"/>
</dbReference>
<reference evidence="2" key="2">
    <citation type="journal article" date="2024" name="Plant">
        <title>Genomic evolution and insights into agronomic trait innovations of Sesamum species.</title>
        <authorList>
            <person name="Miao H."/>
            <person name="Wang L."/>
            <person name="Qu L."/>
            <person name="Liu H."/>
            <person name="Sun Y."/>
            <person name="Le M."/>
            <person name="Wang Q."/>
            <person name="Wei S."/>
            <person name="Zheng Y."/>
            <person name="Lin W."/>
            <person name="Duan Y."/>
            <person name="Cao H."/>
            <person name="Xiong S."/>
            <person name="Wang X."/>
            <person name="Wei L."/>
            <person name="Li C."/>
            <person name="Ma Q."/>
            <person name="Ju M."/>
            <person name="Zhao R."/>
            <person name="Li G."/>
            <person name="Mu C."/>
            <person name="Tian Q."/>
            <person name="Mei H."/>
            <person name="Zhang T."/>
            <person name="Gao T."/>
            <person name="Zhang H."/>
        </authorList>
    </citation>
    <scope>NUCLEOTIDE SEQUENCE</scope>
    <source>
        <strain evidence="2">KEN1</strain>
    </source>
</reference>
<name>A0AAW2VHQ9_9LAMI</name>
<evidence type="ECO:0000313" key="2">
    <source>
        <dbReference type="EMBL" id="KAL0427800.1"/>
    </source>
</evidence>
<gene>
    <name evidence="2" type="ORF">Slati_2954800</name>
</gene>
<protein>
    <recommendedName>
        <fullName evidence="1">Reverse transcriptase zinc-binding domain-containing protein</fullName>
    </recommendedName>
</protein>
<organism evidence="2">
    <name type="scientific">Sesamum latifolium</name>
    <dbReference type="NCBI Taxonomy" id="2727402"/>
    <lineage>
        <taxon>Eukaryota</taxon>
        <taxon>Viridiplantae</taxon>
        <taxon>Streptophyta</taxon>
        <taxon>Embryophyta</taxon>
        <taxon>Tracheophyta</taxon>
        <taxon>Spermatophyta</taxon>
        <taxon>Magnoliopsida</taxon>
        <taxon>eudicotyledons</taxon>
        <taxon>Gunneridae</taxon>
        <taxon>Pentapetalae</taxon>
        <taxon>asterids</taxon>
        <taxon>lamiids</taxon>
        <taxon>Lamiales</taxon>
        <taxon>Pedaliaceae</taxon>
        <taxon>Sesamum</taxon>
    </lineage>
</organism>